<keyword evidence="1" id="KW-0732">Signal</keyword>
<evidence type="ECO:0000256" key="1">
    <source>
        <dbReference type="SAM" id="SignalP"/>
    </source>
</evidence>
<evidence type="ECO:0000313" key="2">
    <source>
        <dbReference type="EMBL" id="CBY24642.1"/>
    </source>
</evidence>
<feature type="chain" id="PRO_5003193012" description="Ankyrin repeat domain-containing protein" evidence="1">
    <location>
        <begin position="19"/>
        <end position="190"/>
    </location>
</feature>
<dbReference type="AlphaFoldDB" id="E4XIV8"/>
<dbReference type="SUPFAM" id="SSF48403">
    <property type="entry name" value="Ankyrin repeat"/>
    <property type="match status" value="1"/>
</dbReference>
<dbReference type="EMBL" id="FN653056">
    <property type="protein sequence ID" value="CBY24642.1"/>
    <property type="molecule type" value="Genomic_DNA"/>
</dbReference>
<protein>
    <recommendedName>
        <fullName evidence="4">Ankyrin repeat domain-containing protein</fullName>
    </recommendedName>
</protein>
<dbReference type="InterPro" id="IPR036770">
    <property type="entry name" value="Ankyrin_rpt-contain_sf"/>
</dbReference>
<sequence>MRILKSLALLFSCTESTGESHDDTIRNMIIMGQGSFRPPSAMLIAMVNQNSHSENKMAAVEALLKGSENFHGIDINSKDYMGRSVLMNAVNNVDIEMVHHLFKVDDENDNVGPLRIDETDHWGGSALHLIVRAPFKPYGFGEKVLDWPLKRRFEKANTVLRILLNKGANVNQLNSYGEGYSLKKIMEFLS</sequence>
<evidence type="ECO:0000313" key="3">
    <source>
        <dbReference type="Proteomes" id="UP000001307"/>
    </source>
</evidence>
<dbReference type="Proteomes" id="UP000001307">
    <property type="component" value="Unassembled WGS sequence"/>
</dbReference>
<proteinExistence type="predicted"/>
<keyword evidence="3" id="KW-1185">Reference proteome</keyword>
<dbReference type="Gene3D" id="1.25.40.20">
    <property type="entry name" value="Ankyrin repeat-containing domain"/>
    <property type="match status" value="1"/>
</dbReference>
<name>E4XIV8_OIKDI</name>
<evidence type="ECO:0008006" key="4">
    <source>
        <dbReference type="Google" id="ProtNLM"/>
    </source>
</evidence>
<accession>E4XIV8</accession>
<dbReference type="InParanoid" id="E4XIV8"/>
<gene>
    <name evidence="2" type="ORF">GSOID_T00012536001</name>
</gene>
<reference evidence="2 3" key="1">
    <citation type="journal article" date="2010" name="Science">
        <title>Plasticity of animal genome architecture unmasked by rapid evolution of a pelagic tunicate.</title>
        <authorList>
            <person name="Denoeud F."/>
            <person name="Henriet S."/>
            <person name="Mungpakdee S."/>
            <person name="Aury J.M."/>
            <person name="Da Silva C."/>
            <person name="Brinkmann H."/>
            <person name="Mikhaleva J."/>
            <person name="Olsen L.C."/>
            <person name="Jubin C."/>
            <person name="Canestro C."/>
            <person name="Bouquet J.M."/>
            <person name="Danks G."/>
            <person name="Poulain J."/>
            <person name="Campsteijn C."/>
            <person name="Adamski M."/>
            <person name="Cross I."/>
            <person name="Yadetie F."/>
            <person name="Muffato M."/>
            <person name="Louis A."/>
            <person name="Butcher S."/>
            <person name="Tsagkogeorga G."/>
            <person name="Konrad A."/>
            <person name="Singh S."/>
            <person name="Jensen M.F."/>
            <person name="Cong E.H."/>
            <person name="Eikeseth-Otteraa H."/>
            <person name="Noel B."/>
            <person name="Anthouard V."/>
            <person name="Porcel B.M."/>
            <person name="Kachouri-Lafond R."/>
            <person name="Nishino A."/>
            <person name="Ugolini M."/>
            <person name="Chourrout P."/>
            <person name="Nishida H."/>
            <person name="Aasland R."/>
            <person name="Huzurbazar S."/>
            <person name="Westhof E."/>
            <person name="Delsuc F."/>
            <person name="Lehrach H."/>
            <person name="Reinhardt R."/>
            <person name="Weissenbach J."/>
            <person name="Roy S.W."/>
            <person name="Artiguenave F."/>
            <person name="Postlethwait J.H."/>
            <person name="Manak J.R."/>
            <person name="Thompson E.M."/>
            <person name="Jaillon O."/>
            <person name="Du Pasquier L."/>
            <person name="Boudinot P."/>
            <person name="Liberles D.A."/>
            <person name="Volff J.N."/>
            <person name="Philippe H."/>
            <person name="Lenhard B."/>
            <person name="Roest Crollius H."/>
            <person name="Wincker P."/>
            <person name="Chourrout D."/>
        </authorList>
    </citation>
    <scope>NUCLEOTIDE SEQUENCE [LARGE SCALE GENOMIC DNA]</scope>
</reference>
<feature type="signal peptide" evidence="1">
    <location>
        <begin position="1"/>
        <end position="18"/>
    </location>
</feature>
<organism evidence="2 3">
    <name type="scientific">Oikopleura dioica</name>
    <name type="common">Tunicate</name>
    <dbReference type="NCBI Taxonomy" id="34765"/>
    <lineage>
        <taxon>Eukaryota</taxon>
        <taxon>Metazoa</taxon>
        <taxon>Chordata</taxon>
        <taxon>Tunicata</taxon>
        <taxon>Appendicularia</taxon>
        <taxon>Copelata</taxon>
        <taxon>Oikopleuridae</taxon>
        <taxon>Oikopleura</taxon>
    </lineage>
</organism>